<keyword evidence="2" id="KW-1185">Reference proteome</keyword>
<name>A0A5S5D208_9SPHI</name>
<evidence type="ECO:0000313" key="2">
    <source>
        <dbReference type="Proteomes" id="UP000325105"/>
    </source>
</evidence>
<organism evidence="1 2">
    <name type="scientific">Sphingobacterium allocomposti</name>
    <dbReference type="NCBI Taxonomy" id="415956"/>
    <lineage>
        <taxon>Bacteria</taxon>
        <taxon>Pseudomonadati</taxon>
        <taxon>Bacteroidota</taxon>
        <taxon>Sphingobacteriia</taxon>
        <taxon>Sphingobacteriales</taxon>
        <taxon>Sphingobacteriaceae</taxon>
        <taxon>Sphingobacterium</taxon>
    </lineage>
</organism>
<reference evidence="1 2" key="1">
    <citation type="submission" date="2019-07" db="EMBL/GenBank/DDBJ databases">
        <title>Genomic Encyclopedia of Archaeal and Bacterial Type Strains, Phase II (KMG-II): from individual species to whole genera.</title>
        <authorList>
            <person name="Goeker M."/>
        </authorList>
    </citation>
    <scope>NUCLEOTIDE SEQUENCE [LARGE SCALE GENOMIC DNA]</scope>
    <source>
        <strain evidence="1 2">DSM 18850</strain>
    </source>
</reference>
<dbReference type="Proteomes" id="UP000325105">
    <property type="component" value="Unassembled WGS sequence"/>
</dbReference>
<sequence>MTLNVLSRMKLNVAIAEMPTTIRNRHSEITANDSFRDAAIHAA</sequence>
<dbReference type="AlphaFoldDB" id="A0A5S5D208"/>
<evidence type="ECO:0000313" key="1">
    <source>
        <dbReference type="EMBL" id="TYP89288.1"/>
    </source>
</evidence>
<comment type="caution">
    <text evidence="1">The sequence shown here is derived from an EMBL/GenBank/DDBJ whole genome shotgun (WGS) entry which is preliminary data.</text>
</comment>
<proteinExistence type="predicted"/>
<accession>A0A5S5D208</accession>
<dbReference type="EMBL" id="VNHX01000028">
    <property type="protein sequence ID" value="TYP89288.1"/>
    <property type="molecule type" value="Genomic_DNA"/>
</dbReference>
<gene>
    <name evidence="1" type="ORF">BC792_1287</name>
</gene>
<protein>
    <submittedName>
        <fullName evidence="1">Uncharacterized protein</fullName>
    </submittedName>
</protein>